<keyword evidence="2" id="KW-0813">Transport</keyword>
<sequence length="300" mass="32182">MEIFFQQLINGLTIGSIYALVALGYTMVYGVMKLINFAHGDLVALSAYIGLVVMMQLTGASVPNYIVIPIVFIITAIVIAIIGVILERIAYRPLRSAPRLSAVVSALGAGMVIQNGIMLIWGPRPKIYPADVVPNIYWNIGGVSLGLMQLIILVLSLVLMVVLYLFVNKTKIGTAIRASAIDQLAAKLMGINVNKIIVLIFIIGSSLGSVGGLFIGMYYKGIYFNMGWIYGLNAFVAAIIGGIGNIPGAMLGGMLLGLFNAFIAGYVSSTWADAFTYILLIIILIFRPTGILGERVAEKV</sequence>
<comment type="caution">
    <text evidence="11">The sequence shown here is derived from an EMBL/GenBank/DDBJ whole genome shotgun (WGS) entry which is preliminary data.</text>
</comment>
<evidence type="ECO:0000256" key="8">
    <source>
        <dbReference type="ARBA" id="ARBA00023136"/>
    </source>
</evidence>
<dbReference type="GO" id="GO:0015188">
    <property type="term" value="F:L-isoleucine transmembrane transporter activity"/>
    <property type="evidence" value="ECO:0007669"/>
    <property type="project" value="TreeGrafter"/>
</dbReference>
<dbReference type="Pfam" id="PF02653">
    <property type="entry name" value="BPD_transp_2"/>
    <property type="match status" value="1"/>
</dbReference>
<reference evidence="11 12" key="1">
    <citation type="submission" date="2019-06" db="EMBL/GenBank/DDBJ databases">
        <title>Genomic insights into carbon and energy metabolism of Deferribacter autotrophicus revealed new metabolic traits in the phylum Deferribacteres.</title>
        <authorList>
            <person name="Slobodkin A.I."/>
            <person name="Slobodkina G.B."/>
            <person name="Allioux M."/>
            <person name="Alain K."/>
            <person name="Jebbar M."/>
            <person name="Shadrin V."/>
            <person name="Kublanov I.V."/>
            <person name="Toshchakov S.V."/>
            <person name="Bonch-Osmolovskaya E.A."/>
        </authorList>
    </citation>
    <scope>NUCLEOTIDE SEQUENCE [LARGE SCALE GENOMIC DNA]</scope>
    <source>
        <strain evidence="11 12">SL50</strain>
    </source>
</reference>
<dbReference type="AlphaFoldDB" id="A0A5A8F7C8"/>
<dbReference type="GO" id="GO:0005304">
    <property type="term" value="F:L-valine transmembrane transporter activity"/>
    <property type="evidence" value="ECO:0007669"/>
    <property type="project" value="TreeGrafter"/>
</dbReference>
<feature type="transmembrane region" description="Helical" evidence="10">
    <location>
        <begin position="12"/>
        <end position="30"/>
    </location>
</feature>
<keyword evidence="8 10" id="KW-0472">Membrane</keyword>
<dbReference type="GO" id="GO:0005886">
    <property type="term" value="C:plasma membrane"/>
    <property type="evidence" value="ECO:0007669"/>
    <property type="project" value="UniProtKB-SubCell"/>
</dbReference>
<evidence type="ECO:0000256" key="5">
    <source>
        <dbReference type="ARBA" id="ARBA00022692"/>
    </source>
</evidence>
<feature type="transmembrane region" description="Helical" evidence="10">
    <location>
        <begin position="196"/>
        <end position="216"/>
    </location>
</feature>
<evidence type="ECO:0000313" key="11">
    <source>
        <dbReference type="EMBL" id="KAA0259254.1"/>
    </source>
</evidence>
<dbReference type="PANTHER" id="PTHR11795">
    <property type="entry name" value="BRANCHED-CHAIN AMINO ACID TRANSPORT SYSTEM PERMEASE PROTEIN LIVH"/>
    <property type="match status" value="1"/>
</dbReference>
<proteinExistence type="inferred from homology"/>
<evidence type="ECO:0000256" key="4">
    <source>
        <dbReference type="ARBA" id="ARBA00022519"/>
    </source>
</evidence>
<dbReference type="RefSeq" id="WP_149265509.1">
    <property type="nucleotide sequence ID" value="NZ_VFJB01000002.1"/>
</dbReference>
<dbReference type="GO" id="GO:0015192">
    <property type="term" value="F:L-phenylalanine transmembrane transporter activity"/>
    <property type="evidence" value="ECO:0007669"/>
    <property type="project" value="TreeGrafter"/>
</dbReference>
<evidence type="ECO:0000256" key="1">
    <source>
        <dbReference type="ARBA" id="ARBA00004651"/>
    </source>
</evidence>
<evidence type="ECO:0000256" key="7">
    <source>
        <dbReference type="ARBA" id="ARBA00022989"/>
    </source>
</evidence>
<protein>
    <submittedName>
        <fullName evidence="11">Branched-chain amino acid ABC transporter permease</fullName>
    </submittedName>
</protein>
<accession>A0A5A8F7C8</accession>
<gene>
    <name evidence="11" type="ORF">FHQ18_02035</name>
</gene>
<dbReference type="GO" id="GO:0042941">
    <property type="term" value="P:D-alanine transmembrane transport"/>
    <property type="evidence" value="ECO:0007669"/>
    <property type="project" value="TreeGrafter"/>
</dbReference>
<evidence type="ECO:0000256" key="6">
    <source>
        <dbReference type="ARBA" id="ARBA00022970"/>
    </source>
</evidence>
<evidence type="ECO:0000256" key="10">
    <source>
        <dbReference type="SAM" id="Phobius"/>
    </source>
</evidence>
<evidence type="ECO:0000256" key="2">
    <source>
        <dbReference type="ARBA" id="ARBA00022448"/>
    </source>
</evidence>
<dbReference type="GO" id="GO:1903806">
    <property type="term" value="P:L-isoleucine import across plasma membrane"/>
    <property type="evidence" value="ECO:0007669"/>
    <property type="project" value="TreeGrafter"/>
</dbReference>
<feature type="transmembrane region" description="Helical" evidence="10">
    <location>
        <begin position="65"/>
        <end position="86"/>
    </location>
</feature>
<evidence type="ECO:0000313" key="12">
    <source>
        <dbReference type="Proteomes" id="UP000322876"/>
    </source>
</evidence>
<feature type="transmembrane region" description="Helical" evidence="10">
    <location>
        <begin position="274"/>
        <end position="293"/>
    </location>
</feature>
<dbReference type="GO" id="GO:0015808">
    <property type="term" value="P:L-alanine transport"/>
    <property type="evidence" value="ECO:0007669"/>
    <property type="project" value="TreeGrafter"/>
</dbReference>
<keyword evidence="3" id="KW-1003">Cell membrane</keyword>
<evidence type="ECO:0000256" key="3">
    <source>
        <dbReference type="ARBA" id="ARBA00022475"/>
    </source>
</evidence>
<keyword evidence="12" id="KW-1185">Reference proteome</keyword>
<organism evidence="11 12">
    <name type="scientific">Deferribacter autotrophicus</name>
    <dbReference type="NCBI Taxonomy" id="500465"/>
    <lineage>
        <taxon>Bacteria</taxon>
        <taxon>Pseudomonadati</taxon>
        <taxon>Deferribacterota</taxon>
        <taxon>Deferribacteres</taxon>
        <taxon>Deferribacterales</taxon>
        <taxon>Deferribacteraceae</taxon>
        <taxon>Deferribacter</taxon>
    </lineage>
</organism>
<comment type="similarity">
    <text evidence="9">Belongs to the binding-protein-dependent transport system permease family. LivHM subfamily.</text>
</comment>
<dbReference type="InterPro" id="IPR001851">
    <property type="entry name" value="ABC_transp_permease"/>
</dbReference>
<keyword evidence="5 10" id="KW-0812">Transmembrane</keyword>
<dbReference type="GO" id="GO:0015190">
    <property type="term" value="F:L-leucine transmembrane transporter activity"/>
    <property type="evidence" value="ECO:0007669"/>
    <property type="project" value="TreeGrafter"/>
</dbReference>
<keyword evidence="7 10" id="KW-1133">Transmembrane helix</keyword>
<dbReference type="Proteomes" id="UP000322876">
    <property type="component" value="Unassembled WGS sequence"/>
</dbReference>
<dbReference type="CDD" id="cd06582">
    <property type="entry name" value="TM_PBP1_LivH_like"/>
    <property type="match status" value="1"/>
</dbReference>
<feature type="transmembrane region" description="Helical" evidence="10">
    <location>
        <begin position="42"/>
        <end position="59"/>
    </location>
</feature>
<feature type="transmembrane region" description="Helical" evidence="10">
    <location>
        <begin position="98"/>
        <end position="122"/>
    </location>
</feature>
<dbReference type="OrthoDB" id="9807115at2"/>
<name>A0A5A8F7C8_9BACT</name>
<dbReference type="InterPro" id="IPR052157">
    <property type="entry name" value="BCAA_transport_permease"/>
</dbReference>
<dbReference type="PANTHER" id="PTHR11795:SF371">
    <property type="entry name" value="HIGH-AFFINITY BRANCHED-CHAIN AMINO ACID TRANSPORT SYSTEM PERMEASE PROTEIN LIVH"/>
    <property type="match status" value="1"/>
</dbReference>
<keyword evidence="6" id="KW-0029">Amino-acid transport</keyword>
<feature type="transmembrane region" description="Helical" evidence="10">
    <location>
        <begin position="142"/>
        <end position="167"/>
    </location>
</feature>
<dbReference type="EMBL" id="VFJB01000002">
    <property type="protein sequence ID" value="KAA0259254.1"/>
    <property type="molecule type" value="Genomic_DNA"/>
</dbReference>
<keyword evidence="4" id="KW-0997">Cell inner membrane</keyword>
<evidence type="ECO:0000256" key="9">
    <source>
        <dbReference type="ARBA" id="ARBA00037998"/>
    </source>
</evidence>
<comment type="subcellular location">
    <subcellularLocation>
        <location evidence="1">Cell membrane</location>
        <topology evidence="1">Multi-pass membrane protein</topology>
    </subcellularLocation>
</comment>